<protein>
    <recommendedName>
        <fullName evidence="12">DNA 3'-5' helicase</fullName>
        <ecNumber evidence="12">5.6.2.4</ecNumber>
    </recommendedName>
</protein>
<dbReference type="PANTHER" id="PTHR11070:SF48">
    <property type="entry name" value="ATP-DEPENDENT HELICASE_NUCLEASE SUBUNIT A"/>
    <property type="match status" value="1"/>
</dbReference>
<dbReference type="GO" id="GO:0000725">
    <property type="term" value="P:recombinational repair"/>
    <property type="evidence" value="ECO:0007669"/>
    <property type="project" value="TreeGrafter"/>
</dbReference>
<proteinExistence type="predicted"/>
<dbReference type="EC" id="5.6.2.4" evidence="12"/>
<evidence type="ECO:0000256" key="8">
    <source>
        <dbReference type="ARBA" id="ARBA00023125"/>
    </source>
</evidence>
<dbReference type="Pfam" id="PF00580">
    <property type="entry name" value="UvrD-helicase"/>
    <property type="match status" value="1"/>
</dbReference>
<comment type="catalytic activity">
    <reaction evidence="11">
        <text>Couples ATP hydrolysis with the unwinding of duplex DNA by translocating in the 3'-5' direction.</text>
        <dbReference type="EC" id="5.6.2.4"/>
    </reaction>
</comment>
<feature type="domain" description="UvrD-like helicase ATP-binding" evidence="15">
    <location>
        <begin position="3"/>
        <end position="484"/>
    </location>
</feature>
<keyword evidence="9" id="KW-0234">DNA repair</keyword>
<dbReference type="EMBL" id="ATAX01000025">
    <property type="protein sequence ID" value="EWM53402.1"/>
    <property type="molecule type" value="Genomic_DNA"/>
</dbReference>
<reference evidence="17 18" key="1">
    <citation type="journal article" date="2014" name="PLoS ONE">
        <title>Rumen cellulosomics: divergent fiber-degrading strategies revealed by comparative genome-wide analysis of six ruminococcal strains.</title>
        <authorList>
            <person name="Dassa B."/>
            <person name="Borovok I."/>
            <person name="Ruimy-Israeli V."/>
            <person name="Lamed R."/>
            <person name="Flint H.J."/>
            <person name="Duncan S.H."/>
            <person name="Henrissat B."/>
            <person name="Coutinho P."/>
            <person name="Morrison M."/>
            <person name="Mosoni P."/>
            <person name="Yeoman C.J."/>
            <person name="White B.A."/>
            <person name="Bayer E.A."/>
        </authorList>
    </citation>
    <scope>NUCLEOTIDE SEQUENCE [LARGE SCALE GENOMIC DNA]</scope>
    <source>
        <strain evidence="17 18">007c</strain>
    </source>
</reference>
<accession>W7UYA7</accession>
<evidence type="ECO:0000256" key="9">
    <source>
        <dbReference type="ARBA" id="ARBA00023204"/>
    </source>
</evidence>
<keyword evidence="7 14" id="KW-0067">ATP-binding</keyword>
<dbReference type="GO" id="GO:0033202">
    <property type="term" value="C:DNA helicase complex"/>
    <property type="evidence" value="ECO:0007669"/>
    <property type="project" value="TreeGrafter"/>
</dbReference>
<dbReference type="OrthoDB" id="9810135at2"/>
<comment type="catalytic activity">
    <reaction evidence="13">
        <text>ATP + H2O = ADP + phosphate + H(+)</text>
        <dbReference type="Rhea" id="RHEA:13065"/>
        <dbReference type="ChEBI" id="CHEBI:15377"/>
        <dbReference type="ChEBI" id="CHEBI:15378"/>
        <dbReference type="ChEBI" id="CHEBI:30616"/>
        <dbReference type="ChEBI" id="CHEBI:43474"/>
        <dbReference type="ChEBI" id="CHEBI:456216"/>
        <dbReference type="EC" id="5.6.2.4"/>
    </reaction>
</comment>
<evidence type="ECO:0000256" key="5">
    <source>
        <dbReference type="ARBA" id="ARBA00022806"/>
    </source>
</evidence>
<evidence type="ECO:0000259" key="16">
    <source>
        <dbReference type="PROSITE" id="PS51217"/>
    </source>
</evidence>
<dbReference type="Pfam" id="PF12705">
    <property type="entry name" value="PDDEXK_1"/>
    <property type="match status" value="1"/>
</dbReference>
<name>W7UYA7_RUMFL</name>
<dbReference type="GO" id="GO:0003677">
    <property type="term" value="F:DNA binding"/>
    <property type="evidence" value="ECO:0007669"/>
    <property type="project" value="UniProtKB-KW"/>
</dbReference>
<dbReference type="InterPro" id="IPR011335">
    <property type="entry name" value="Restrct_endonuc-II-like"/>
</dbReference>
<keyword evidence="2 14" id="KW-0547">Nucleotide-binding</keyword>
<keyword evidence="8" id="KW-0238">DNA-binding</keyword>
<evidence type="ECO:0000313" key="17">
    <source>
        <dbReference type="EMBL" id="EWM53402.1"/>
    </source>
</evidence>
<dbReference type="GO" id="GO:0016887">
    <property type="term" value="F:ATP hydrolysis activity"/>
    <property type="evidence" value="ECO:0007669"/>
    <property type="project" value="RHEA"/>
</dbReference>
<keyword evidence="18" id="KW-1185">Reference proteome</keyword>
<dbReference type="PROSITE" id="PS51217">
    <property type="entry name" value="UVRD_HELICASE_CTER"/>
    <property type="match status" value="1"/>
</dbReference>
<organism evidence="17 18">
    <name type="scientific">Ruminococcus flavefaciens 007c</name>
    <dbReference type="NCBI Taxonomy" id="1341157"/>
    <lineage>
        <taxon>Bacteria</taxon>
        <taxon>Bacillati</taxon>
        <taxon>Bacillota</taxon>
        <taxon>Clostridia</taxon>
        <taxon>Eubacteriales</taxon>
        <taxon>Oscillospiraceae</taxon>
        <taxon>Ruminococcus</taxon>
    </lineage>
</organism>
<dbReference type="SUPFAM" id="SSF52540">
    <property type="entry name" value="P-loop containing nucleoside triphosphate hydrolases"/>
    <property type="match status" value="1"/>
</dbReference>
<gene>
    <name evidence="17" type="ORF">RF007C_06870</name>
</gene>
<evidence type="ECO:0000256" key="12">
    <source>
        <dbReference type="ARBA" id="ARBA00034808"/>
    </source>
</evidence>
<dbReference type="InterPro" id="IPR000212">
    <property type="entry name" value="DNA_helicase_UvrD/REP"/>
</dbReference>
<keyword evidence="5 14" id="KW-0347">Helicase</keyword>
<evidence type="ECO:0000256" key="11">
    <source>
        <dbReference type="ARBA" id="ARBA00034617"/>
    </source>
</evidence>
<evidence type="ECO:0000259" key="15">
    <source>
        <dbReference type="PROSITE" id="PS51198"/>
    </source>
</evidence>
<evidence type="ECO:0000256" key="7">
    <source>
        <dbReference type="ARBA" id="ARBA00022840"/>
    </source>
</evidence>
<dbReference type="PANTHER" id="PTHR11070">
    <property type="entry name" value="UVRD / RECB / PCRA DNA HELICASE FAMILY MEMBER"/>
    <property type="match status" value="1"/>
</dbReference>
<keyword evidence="10" id="KW-0413">Isomerase</keyword>
<dbReference type="GO" id="GO:0006302">
    <property type="term" value="P:double-strand break repair"/>
    <property type="evidence" value="ECO:0007669"/>
    <property type="project" value="InterPro"/>
</dbReference>
<dbReference type="PROSITE" id="PS51198">
    <property type="entry name" value="UVRD_HELICASE_ATP_BIND"/>
    <property type="match status" value="1"/>
</dbReference>
<dbReference type="GO" id="GO:0005829">
    <property type="term" value="C:cytosol"/>
    <property type="evidence" value="ECO:0007669"/>
    <property type="project" value="TreeGrafter"/>
</dbReference>
<dbReference type="InterPro" id="IPR014152">
    <property type="entry name" value="AddA"/>
</dbReference>
<dbReference type="SUPFAM" id="SSF52980">
    <property type="entry name" value="Restriction endonuclease-like"/>
    <property type="match status" value="1"/>
</dbReference>
<dbReference type="PATRIC" id="fig|1341157.4.peg.1806"/>
<dbReference type="InterPro" id="IPR027417">
    <property type="entry name" value="P-loop_NTPase"/>
</dbReference>
<evidence type="ECO:0000256" key="1">
    <source>
        <dbReference type="ARBA" id="ARBA00022722"/>
    </source>
</evidence>
<evidence type="ECO:0000256" key="6">
    <source>
        <dbReference type="ARBA" id="ARBA00022839"/>
    </source>
</evidence>
<keyword evidence="1" id="KW-0540">Nuclease</keyword>
<comment type="caution">
    <text evidence="17">The sequence shown here is derived from an EMBL/GenBank/DDBJ whole genome shotgun (WGS) entry which is preliminary data.</text>
</comment>
<feature type="binding site" evidence="14">
    <location>
        <begin position="24"/>
        <end position="31"/>
    </location>
    <ligand>
        <name>ATP</name>
        <dbReference type="ChEBI" id="CHEBI:30616"/>
    </ligand>
</feature>
<dbReference type="Gene3D" id="1.10.486.10">
    <property type="entry name" value="PCRA, domain 4"/>
    <property type="match status" value="1"/>
</dbReference>
<dbReference type="NCBIfam" id="TIGR02785">
    <property type="entry name" value="addA_Gpos"/>
    <property type="match status" value="1"/>
</dbReference>
<dbReference type="GO" id="GO:0004527">
    <property type="term" value="F:exonuclease activity"/>
    <property type="evidence" value="ECO:0007669"/>
    <property type="project" value="UniProtKB-KW"/>
</dbReference>
<dbReference type="InterPro" id="IPR014016">
    <property type="entry name" value="UvrD-like_ATP-bd"/>
</dbReference>
<dbReference type="eggNOG" id="COG1074">
    <property type="taxonomic scope" value="Bacteria"/>
</dbReference>
<sequence length="1217" mass="138618">MIVSWTKQQQDAIDARDTSLIVSAAAGSGKTAVLTERLVQLIADSSSGVRADRIVVVTFTNDAAAELKNRLDSKLRLLINEKPDDRHLLKQQILLQSAKISTINSFCFDLIRDNIPDNGITSGFSVLDDTDNKVLKVKAMDELINYYSENEYDKISFMYDRFCIKDEKRLIDVIERADSFLASVPFRDKWLKRAADMYSSDFKDSAYYAGLFDSVINDLEEAQQIADDNIGMISRIFPDMSDEKAVKSYAQAEEDYDKISSLLAIFQSRRFNDNAEAEQYSTFSDLVRVGKAVHDKALREIYKKKRDIIKKKAVKAMESMISVESDYRESGEVTVILAEMLKKFEEFVWEKKCEKNALSFDDGERIALELLADEDSSGNIIQSEIARKISEYYDIIMIDEYQDSNNKQDIIFKLISKNYKTNQAGEALYGDNVFLVGDAKQSIYRFRLANPKNFINTLHNSVPYMKDSKNKNQAITLNMNFRSSPQIIDFVNYVFSQIMSEKCGDIDYTADEMLYFGAQQFTAGNQDDRVTEIAFINEDPDEKEEEQETTAVINHEAVYTASRIAELLSEGAPVTDKNGEVRPCRPSDFCILVRKNAYINIYADELNRVGIPAKGNEETGYLKSREIAVLIDLLRIISNPLQDIPMAAVMTSPMYMFSISDVAIIKSLDNKKPLFPIIRGFADGEYPEYTDMFLRERCMDFLDSLDRFRLDSVTMTIGELIGEIYDTTDFISVMQLYNDGDQKRANLRALIQYAQNFENSAAFDGSGGLNGFLRHIDRVIENGDYAQGKVSSAAGDYVSVQTFHRSKGLEYPFVFIAETSTKFRSESNTVVCSADGRIGYILYDPVLYRKYKTFQHIMLTSEEEADTRSEEMRLLYVGLTRARQKLFINLKCGEKALKRVNSIIESIILHNGNVNEAVNGAKSFSDWLWTSIINHPDFKNIAERIGLDVTNISFSGDVSVQKQFTAAYAKNVCMEEAVEESVEESEPDDALIDRMNDIISFHYDRTLSETPAKLSVTQITKKLKEKDEFFDFRLKRPRFKSKDTGKLTGAERGTAIHTFFQYCDFERAISDVSGEIEEVVKKGYISRAEADSVDKENVSAFFKGELYARIKEAISYTREKKFMVAVSDLEIEDESLEKLKHSDGMIKGIIDLMFEEKDGIVIVDYKSDRGITLNQLKERYSMQLKLYKAAVELTTGKKVKEALLYSFELKKYIMIVI</sequence>
<dbReference type="Gene3D" id="3.40.50.300">
    <property type="entry name" value="P-loop containing nucleotide triphosphate hydrolases"/>
    <property type="match status" value="4"/>
</dbReference>
<dbReference type="RefSeq" id="WP_037299240.1">
    <property type="nucleotide sequence ID" value="NZ_ATAX01000025.1"/>
</dbReference>
<dbReference type="InterPro" id="IPR038726">
    <property type="entry name" value="PDDEXK_AddAB-type"/>
</dbReference>
<dbReference type="AlphaFoldDB" id="W7UYA7"/>
<evidence type="ECO:0000256" key="4">
    <source>
        <dbReference type="ARBA" id="ARBA00022801"/>
    </source>
</evidence>
<dbReference type="Proteomes" id="UP000019365">
    <property type="component" value="Unassembled WGS sequence"/>
</dbReference>
<dbReference type="InterPro" id="IPR014017">
    <property type="entry name" value="DNA_helicase_UvrD-like_C"/>
</dbReference>
<evidence type="ECO:0000256" key="3">
    <source>
        <dbReference type="ARBA" id="ARBA00022763"/>
    </source>
</evidence>
<keyword evidence="6" id="KW-0269">Exonuclease</keyword>
<dbReference type="GO" id="GO:0043138">
    <property type="term" value="F:3'-5' DNA helicase activity"/>
    <property type="evidence" value="ECO:0007669"/>
    <property type="project" value="UniProtKB-EC"/>
</dbReference>
<evidence type="ECO:0000256" key="10">
    <source>
        <dbReference type="ARBA" id="ARBA00023235"/>
    </source>
</evidence>
<dbReference type="Pfam" id="PF13361">
    <property type="entry name" value="UvrD_C"/>
    <property type="match status" value="1"/>
</dbReference>
<dbReference type="Gene3D" id="3.90.320.10">
    <property type="match status" value="1"/>
</dbReference>
<dbReference type="InterPro" id="IPR011604">
    <property type="entry name" value="PDDEXK-like_dom_sf"/>
</dbReference>
<evidence type="ECO:0000313" key="18">
    <source>
        <dbReference type="Proteomes" id="UP000019365"/>
    </source>
</evidence>
<keyword evidence="4 14" id="KW-0378">Hydrolase</keyword>
<keyword evidence="3" id="KW-0227">DNA damage</keyword>
<dbReference type="GO" id="GO:0005524">
    <property type="term" value="F:ATP binding"/>
    <property type="evidence" value="ECO:0007669"/>
    <property type="project" value="UniProtKB-UniRule"/>
</dbReference>
<evidence type="ECO:0000256" key="14">
    <source>
        <dbReference type="PROSITE-ProRule" id="PRU00560"/>
    </source>
</evidence>
<evidence type="ECO:0000256" key="2">
    <source>
        <dbReference type="ARBA" id="ARBA00022741"/>
    </source>
</evidence>
<evidence type="ECO:0000256" key="13">
    <source>
        <dbReference type="ARBA" id="ARBA00048988"/>
    </source>
</evidence>
<feature type="domain" description="UvrD-like helicase C-terminal" evidence="16">
    <location>
        <begin position="512"/>
        <end position="808"/>
    </location>
</feature>